<protein>
    <submittedName>
        <fullName evidence="2">GENERAL CONTROL PROTEIN GCN4, NOR1 BINDING PROTEIN, ALPHA/BETA COILED.6A</fullName>
    </submittedName>
</protein>
<proteinExistence type="predicted"/>
<organism evidence="2">
    <name type="scientific">Siphoviridae sp. ctnLs3</name>
    <dbReference type="NCBI Taxonomy" id="2827937"/>
    <lineage>
        <taxon>Viruses</taxon>
        <taxon>Duplodnaviria</taxon>
        <taxon>Heunggongvirae</taxon>
        <taxon>Uroviricota</taxon>
        <taxon>Caudoviricetes</taxon>
    </lineage>
</organism>
<reference evidence="2" key="1">
    <citation type="journal article" date="2021" name="Proc. Natl. Acad. Sci. U.S.A.">
        <title>A Catalog of Tens of Thousands of Viruses from Human Metagenomes Reveals Hidden Associations with Chronic Diseases.</title>
        <authorList>
            <person name="Tisza M.J."/>
            <person name="Buck C.B."/>
        </authorList>
    </citation>
    <scope>NUCLEOTIDE SEQUENCE</scope>
    <source>
        <strain evidence="2">CtnLs3</strain>
    </source>
</reference>
<name>A0A8S5TD62_9CAUD</name>
<evidence type="ECO:0000256" key="1">
    <source>
        <dbReference type="SAM" id="MobiDB-lite"/>
    </source>
</evidence>
<dbReference type="EMBL" id="BK032804">
    <property type="protein sequence ID" value="DAF61206.1"/>
    <property type="molecule type" value="Genomic_DNA"/>
</dbReference>
<evidence type="ECO:0000313" key="2">
    <source>
        <dbReference type="EMBL" id="DAF61206.1"/>
    </source>
</evidence>
<sequence length="113" mass="12269">MAEKKLRSVPFTGSDIEDFGSNTGGGNPPGGSDLERRVKTLEEALPVIREKLVRLETVLDGVEKSMATKAELEVLKGYISTEMHKSLNDQTWRVIGSCVVLASLAFTAAKFIS</sequence>
<feature type="region of interest" description="Disordered" evidence="1">
    <location>
        <begin position="1"/>
        <end position="34"/>
    </location>
</feature>
<accession>A0A8S5TD62</accession>